<feature type="transmembrane region" description="Helical" evidence="13">
    <location>
        <begin position="151"/>
        <end position="170"/>
    </location>
</feature>
<evidence type="ECO:0000256" key="8">
    <source>
        <dbReference type="ARBA" id="ARBA00022989"/>
    </source>
</evidence>
<dbReference type="InterPro" id="IPR013130">
    <property type="entry name" value="Fe3_Rdtase_TM_dom"/>
</dbReference>
<feature type="transmembrane region" description="Helical" evidence="13">
    <location>
        <begin position="33"/>
        <end position="52"/>
    </location>
</feature>
<feature type="transmembrane region" description="Helical" evidence="13">
    <location>
        <begin position="182"/>
        <end position="200"/>
    </location>
</feature>
<comment type="cofactor">
    <cofactor evidence="1">
        <name>FAD</name>
        <dbReference type="ChEBI" id="CHEBI:57692"/>
    </cofactor>
</comment>
<dbReference type="PROSITE" id="PS51384">
    <property type="entry name" value="FAD_FR"/>
    <property type="match status" value="1"/>
</dbReference>
<evidence type="ECO:0000256" key="12">
    <source>
        <dbReference type="ARBA" id="ARBA00023136"/>
    </source>
</evidence>
<dbReference type="PANTHER" id="PTHR47354">
    <property type="entry name" value="NADH OXIDOREDUCTASE HCR"/>
    <property type="match status" value="1"/>
</dbReference>
<feature type="domain" description="FAD-binding FR-type" evidence="14">
    <location>
        <begin position="196"/>
        <end position="305"/>
    </location>
</feature>
<dbReference type="Gene3D" id="3.40.50.80">
    <property type="entry name" value="Nucleotide-binding domain of ferredoxin-NADP reductase (FNR) module"/>
    <property type="match status" value="1"/>
</dbReference>
<dbReference type="InterPro" id="IPR001433">
    <property type="entry name" value="OxRdtase_FAD/NAD-bd"/>
</dbReference>
<evidence type="ECO:0000256" key="10">
    <source>
        <dbReference type="ARBA" id="ARBA00023004"/>
    </source>
</evidence>
<keyword evidence="7" id="KW-0274">FAD</keyword>
<dbReference type="PANTHER" id="PTHR47354:SF8">
    <property type="entry name" value="1,2-PHENYLACETYL-COA EPOXIDASE, SUBUNIT E"/>
    <property type="match status" value="1"/>
</dbReference>
<keyword evidence="11" id="KW-0411">Iron-sulfur</keyword>
<dbReference type="InterPro" id="IPR017938">
    <property type="entry name" value="Riboflavin_synthase-like_b-brl"/>
</dbReference>
<evidence type="ECO:0000256" key="4">
    <source>
        <dbReference type="ARBA" id="ARBA00022692"/>
    </source>
</evidence>
<evidence type="ECO:0000256" key="6">
    <source>
        <dbReference type="ARBA" id="ARBA00022723"/>
    </source>
</evidence>
<comment type="subcellular location">
    <subcellularLocation>
        <location evidence="2">Membrane</location>
        <topology evidence="2">Multi-pass membrane protein</topology>
    </subcellularLocation>
</comment>
<organism evidence="15 16">
    <name type="scientific">Pseudaeromonas paramecii</name>
    <dbReference type="NCBI Taxonomy" id="2138166"/>
    <lineage>
        <taxon>Bacteria</taxon>
        <taxon>Pseudomonadati</taxon>
        <taxon>Pseudomonadota</taxon>
        <taxon>Gammaproteobacteria</taxon>
        <taxon>Aeromonadales</taxon>
        <taxon>Aeromonadaceae</taxon>
        <taxon>Pseudaeromonas</taxon>
    </lineage>
</organism>
<dbReference type="PRINTS" id="PR00410">
    <property type="entry name" value="PHEHYDRXLASE"/>
</dbReference>
<evidence type="ECO:0000259" key="14">
    <source>
        <dbReference type="PROSITE" id="PS51384"/>
    </source>
</evidence>
<keyword evidence="4 13" id="KW-0812">Transmembrane</keyword>
<evidence type="ECO:0000256" key="7">
    <source>
        <dbReference type="ARBA" id="ARBA00022827"/>
    </source>
</evidence>
<dbReference type="Proteomes" id="UP001501321">
    <property type="component" value="Unassembled WGS sequence"/>
</dbReference>
<name>A0ABP8QFS4_9GAMM</name>
<evidence type="ECO:0000313" key="16">
    <source>
        <dbReference type="Proteomes" id="UP001501321"/>
    </source>
</evidence>
<keyword evidence="6" id="KW-0479">Metal-binding</keyword>
<evidence type="ECO:0000313" key="15">
    <source>
        <dbReference type="EMBL" id="GAA4502533.1"/>
    </source>
</evidence>
<dbReference type="Gene3D" id="2.40.30.10">
    <property type="entry name" value="Translation factors"/>
    <property type="match status" value="1"/>
</dbReference>
<dbReference type="Pfam" id="PF00175">
    <property type="entry name" value="NAD_binding_1"/>
    <property type="match status" value="1"/>
</dbReference>
<dbReference type="InterPro" id="IPR050415">
    <property type="entry name" value="MRET"/>
</dbReference>
<evidence type="ECO:0000256" key="13">
    <source>
        <dbReference type="SAM" id="Phobius"/>
    </source>
</evidence>
<evidence type="ECO:0000256" key="3">
    <source>
        <dbReference type="ARBA" id="ARBA00022630"/>
    </source>
</evidence>
<proteinExistence type="predicted"/>
<feature type="transmembrane region" description="Helical" evidence="13">
    <location>
        <begin position="127"/>
        <end position="144"/>
    </location>
</feature>
<keyword evidence="10" id="KW-0408">Iron</keyword>
<feature type="transmembrane region" description="Helical" evidence="13">
    <location>
        <begin position="72"/>
        <end position="91"/>
    </location>
</feature>
<dbReference type="SUPFAM" id="SSF63380">
    <property type="entry name" value="Riboflavin synthase domain-like"/>
    <property type="match status" value="1"/>
</dbReference>
<evidence type="ECO:0000256" key="9">
    <source>
        <dbReference type="ARBA" id="ARBA00023002"/>
    </source>
</evidence>
<reference evidence="16" key="1">
    <citation type="journal article" date="2019" name="Int. J. Syst. Evol. Microbiol.">
        <title>The Global Catalogue of Microorganisms (GCM) 10K type strain sequencing project: providing services to taxonomists for standard genome sequencing and annotation.</title>
        <authorList>
            <consortium name="The Broad Institute Genomics Platform"/>
            <consortium name="The Broad Institute Genome Sequencing Center for Infectious Disease"/>
            <person name="Wu L."/>
            <person name="Ma J."/>
        </authorList>
    </citation>
    <scope>NUCLEOTIDE SEQUENCE [LARGE SCALE GENOMIC DNA]</scope>
    <source>
        <strain evidence="16">JCM 32226</strain>
    </source>
</reference>
<keyword evidence="12 13" id="KW-0472">Membrane</keyword>
<dbReference type="EMBL" id="BAABFC010000020">
    <property type="protein sequence ID" value="GAA4502533.1"/>
    <property type="molecule type" value="Genomic_DNA"/>
</dbReference>
<protein>
    <submittedName>
        <fullName evidence="15">Ferric reductase-like transmembrane domain-containing protein</fullName>
    </submittedName>
</protein>
<dbReference type="RefSeq" id="WP_345014072.1">
    <property type="nucleotide sequence ID" value="NZ_BAABFC010000020.1"/>
</dbReference>
<evidence type="ECO:0000256" key="11">
    <source>
        <dbReference type="ARBA" id="ARBA00023014"/>
    </source>
</evidence>
<keyword evidence="3" id="KW-0285">Flavoprotein</keyword>
<gene>
    <name evidence="15" type="ORF">GCM10023095_27310</name>
</gene>
<evidence type="ECO:0000256" key="1">
    <source>
        <dbReference type="ARBA" id="ARBA00001974"/>
    </source>
</evidence>
<accession>A0ABP8QFS4</accession>
<dbReference type="Pfam" id="PF01794">
    <property type="entry name" value="Ferric_reduct"/>
    <property type="match status" value="1"/>
</dbReference>
<keyword evidence="8 13" id="KW-1133">Transmembrane helix</keyword>
<keyword evidence="16" id="KW-1185">Reference proteome</keyword>
<dbReference type="SUPFAM" id="SSF52343">
    <property type="entry name" value="Ferredoxin reductase-like, C-terminal NADP-linked domain"/>
    <property type="match status" value="1"/>
</dbReference>
<keyword evidence="9" id="KW-0560">Oxidoreductase</keyword>
<dbReference type="CDD" id="cd06198">
    <property type="entry name" value="FNR_like_3"/>
    <property type="match status" value="1"/>
</dbReference>
<comment type="caution">
    <text evidence="15">The sequence shown here is derived from an EMBL/GenBank/DDBJ whole genome shotgun (WGS) entry which is preliminary data.</text>
</comment>
<sequence>MKYLYGLLALYLASWLFTLPADALQQGFFFWRGQLVQLSGALLIALLAALLLMATRPRWLEQRLGGLDHLYLLHKWCGIGAAGLVVLHWLLSKSPRWLIQWGWLTPGARHAHQGASWRGLGMELGELAFYGMLLLVIISLVQALPYGRFRLIHKLGAVLGLMAGLHSLILLSDPLRNTPFGWLTQLACLLVLVAALWSLLGRIGRARRVTGQLEVVSHPAPDLVELAIRLPRAFTRDYQPGQFALLTLDAREGAHPFTILRQDPDTGLTHFAIKGLGDHTRQLVQGCRAGQRVWAEGPYGRFVLPDEGATPQLWIAGGIGITPFFAWLEALARQGQTRCHTRLIYCVERPEEVLHGERLRQLARKSGVALEIHTRQQQGLLDPRPLFTDPQAQCWFCGPQGLGECLASALPAGRLHHERFAFR</sequence>
<keyword evidence="5" id="KW-0001">2Fe-2S</keyword>
<dbReference type="InterPro" id="IPR039261">
    <property type="entry name" value="FNR_nucleotide-bd"/>
</dbReference>
<dbReference type="InterPro" id="IPR017927">
    <property type="entry name" value="FAD-bd_FR_type"/>
</dbReference>
<evidence type="ECO:0000256" key="5">
    <source>
        <dbReference type="ARBA" id="ARBA00022714"/>
    </source>
</evidence>
<evidence type="ECO:0000256" key="2">
    <source>
        <dbReference type="ARBA" id="ARBA00004141"/>
    </source>
</evidence>